<evidence type="ECO:0000313" key="6">
    <source>
        <dbReference type="EMBL" id="KAB0790482.1"/>
    </source>
</evidence>
<feature type="domain" description="PHD-type" evidence="5">
    <location>
        <begin position="4"/>
        <end position="61"/>
    </location>
</feature>
<protein>
    <recommendedName>
        <fullName evidence="5">PHD-type domain-containing protein</fullName>
    </recommendedName>
</protein>
<reference evidence="6 7" key="1">
    <citation type="journal article" date="2018" name="Elife">
        <title>Firefly genomes illuminate parallel origins of bioluminescence in beetles.</title>
        <authorList>
            <person name="Fallon T.R."/>
            <person name="Lower S.E."/>
            <person name="Chang C.H."/>
            <person name="Bessho-Uehara M."/>
            <person name="Martin G.J."/>
            <person name="Bewick A.J."/>
            <person name="Behringer M."/>
            <person name="Debat H.J."/>
            <person name="Wong I."/>
            <person name="Day J.C."/>
            <person name="Suvorov A."/>
            <person name="Silva C.J."/>
            <person name="Stanger-Hall K.F."/>
            <person name="Hall D.W."/>
            <person name="Schmitz R.J."/>
            <person name="Nelson D.R."/>
            <person name="Lewis S.M."/>
            <person name="Shigenobu S."/>
            <person name="Bybee S.M."/>
            <person name="Larracuente A.M."/>
            <person name="Oba Y."/>
            <person name="Weng J.K."/>
        </authorList>
    </citation>
    <scope>NUCLEOTIDE SEQUENCE [LARGE SCALE GENOMIC DNA]</scope>
    <source>
        <strain evidence="6">1611_PpyrPB1</strain>
        <tissue evidence="6">Whole body</tissue>
    </source>
</reference>
<evidence type="ECO:0000313" key="7">
    <source>
        <dbReference type="Proteomes" id="UP000327044"/>
    </source>
</evidence>
<keyword evidence="3" id="KW-0862">Zinc</keyword>
<evidence type="ECO:0000256" key="1">
    <source>
        <dbReference type="ARBA" id="ARBA00022723"/>
    </source>
</evidence>
<evidence type="ECO:0000256" key="4">
    <source>
        <dbReference type="PROSITE-ProRule" id="PRU00146"/>
    </source>
</evidence>
<sequence length="248" mass="28108">MPSISKCNVCANNVDADKELKCDACDKPVHTTCSGLSRAEIKCLNDKDRRIKFLCENCSSDRLQLGDLVKMMLEMRDEINALKKASSSTLSDAIYRENLISEMNERNLRSRNIIIHGLDECEGTIEDQKKEDLRQVVNVIDKVAPVSTDHIMIYRLGRAAMKDKVRPIKVVLNSRDDAVLLLKNKAKLPRNGKLYITADETLMQREFLKSVRLTLHNRIQNGESNLTIKYIRNVPTIVSSKNATPAQH</sequence>
<comment type="caution">
    <text evidence="6">The sequence shown here is derived from an EMBL/GenBank/DDBJ whole genome shotgun (WGS) entry which is preliminary data.</text>
</comment>
<dbReference type="InParanoid" id="A0A5N3ZZJ1"/>
<dbReference type="InterPro" id="IPR019786">
    <property type="entry name" value="Zinc_finger_PHD-type_CS"/>
</dbReference>
<dbReference type="Gene3D" id="3.30.40.10">
    <property type="entry name" value="Zinc/RING finger domain, C3HC4 (zinc finger)"/>
    <property type="match status" value="1"/>
</dbReference>
<evidence type="ECO:0000256" key="3">
    <source>
        <dbReference type="ARBA" id="ARBA00022833"/>
    </source>
</evidence>
<accession>A0A5N3ZZJ1</accession>
<name>A0A5N3ZZJ1_PHOPY</name>
<keyword evidence="7" id="KW-1185">Reference proteome</keyword>
<organism evidence="6 7">
    <name type="scientific">Photinus pyralis</name>
    <name type="common">Common eastern firefly</name>
    <name type="synonym">Lampyris pyralis</name>
    <dbReference type="NCBI Taxonomy" id="7054"/>
    <lineage>
        <taxon>Eukaryota</taxon>
        <taxon>Metazoa</taxon>
        <taxon>Ecdysozoa</taxon>
        <taxon>Arthropoda</taxon>
        <taxon>Hexapoda</taxon>
        <taxon>Insecta</taxon>
        <taxon>Pterygota</taxon>
        <taxon>Neoptera</taxon>
        <taxon>Endopterygota</taxon>
        <taxon>Coleoptera</taxon>
        <taxon>Polyphaga</taxon>
        <taxon>Elateriformia</taxon>
        <taxon>Elateroidea</taxon>
        <taxon>Lampyridae</taxon>
        <taxon>Lampyrinae</taxon>
        <taxon>Photinus</taxon>
    </lineage>
</organism>
<evidence type="ECO:0000259" key="5">
    <source>
        <dbReference type="PROSITE" id="PS50016"/>
    </source>
</evidence>
<proteinExistence type="predicted"/>
<dbReference type="InterPro" id="IPR019787">
    <property type="entry name" value="Znf_PHD-finger"/>
</dbReference>
<dbReference type="GO" id="GO:0008270">
    <property type="term" value="F:zinc ion binding"/>
    <property type="evidence" value="ECO:0007669"/>
    <property type="project" value="UniProtKB-KW"/>
</dbReference>
<dbReference type="InterPro" id="IPR011011">
    <property type="entry name" value="Znf_FYVE_PHD"/>
</dbReference>
<dbReference type="SUPFAM" id="SSF57903">
    <property type="entry name" value="FYVE/PHD zinc finger"/>
    <property type="match status" value="1"/>
</dbReference>
<keyword evidence="2 4" id="KW-0863">Zinc-finger</keyword>
<dbReference type="PROSITE" id="PS01359">
    <property type="entry name" value="ZF_PHD_1"/>
    <property type="match status" value="1"/>
</dbReference>
<dbReference type="PROSITE" id="PS50016">
    <property type="entry name" value="ZF_PHD_2"/>
    <property type="match status" value="1"/>
</dbReference>
<dbReference type="SMART" id="SM00249">
    <property type="entry name" value="PHD"/>
    <property type="match status" value="1"/>
</dbReference>
<dbReference type="InterPro" id="IPR001965">
    <property type="entry name" value="Znf_PHD"/>
</dbReference>
<dbReference type="InterPro" id="IPR013083">
    <property type="entry name" value="Znf_RING/FYVE/PHD"/>
</dbReference>
<dbReference type="AlphaFoldDB" id="A0A5N3ZZJ1"/>
<dbReference type="Proteomes" id="UP000327044">
    <property type="component" value="Unassembled WGS sequence"/>
</dbReference>
<keyword evidence="1" id="KW-0479">Metal-binding</keyword>
<dbReference type="EMBL" id="VVIM01001212">
    <property type="protein sequence ID" value="KAB0790482.1"/>
    <property type="molecule type" value="Genomic_DNA"/>
</dbReference>
<gene>
    <name evidence="6" type="ORF">PPYR_15120</name>
</gene>
<evidence type="ECO:0000256" key="2">
    <source>
        <dbReference type="ARBA" id="ARBA00022771"/>
    </source>
</evidence>